<sequence length="78" mass="9170">MKDSATTDGKRKRPQLTMTVHPDTINRLNLLCDRFRQSRGQVVDRLVLLLDKQYSDNKVYCMTGEPCRWNRVDVPDIF</sequence>
<evidence type="ECO:0000313" key="1">
    <source>
        <dbReference type="EMBL" id="GAH48012.1"/>
    </source>
</evidence>
<name>X1FSS4_9ZZZZ</name>
<dbReference type="AlphaFoldDB" id="X1FSS4"/>
<reference evidence="1" key="1">
    <citation type="journal article" date="2014" name="Front. Microbiol.">
        <title>High frequency of phylogenetically diverse reductive dehalogenase-homologous genes in deep subseafloor sedimentary metagenomes.</title>
        <authorList>
            <person name="Kawai M."/>
            <person name="Futagami T."/>
            <person name="Toyoda A."/>
            <person name="Takaki Y."/>
            <person name="Nishi S."/>
            <person name="Hori S."/>
            <person name="Arai W."/>
            <person name="Tsubouchi T."/>
            <person name="Morono Y."/>
            <person name="Uchiyama I."/>
            <person name="Ito T."/>
            <person name="Fujiyama A."/>
            <person name="Inagaki F."/>
            <person name="Takami H."/>
        </authorList>
    </citation>
    <scope>NUCLEOTIDE SEQUENCE</scope>
    <source>
        <strain evidence="1">Expedition CK06-06</strain>
    </source>
</reference>
<protein>
    <recommendedName>
        <fullName evidence="2">Ribbon-helix-helix protein CopG domain-containing protein</fullName>
    </recommendedName>
</protein>
<proteinExistence type="predicted"/>
<dbReference type="EMBL" id="BARU01024236">
    <property type="protein sequence ID" value="GAH48012.1"/>
    <property type="molecule type" value="Genomic_DNA"/>
</dbReference>
<accession>X1FSS4</accession>
<organism evidence="1">
    <name type="scientific">marine sediment metagenome</name>
    <dbReference type="NCBI Taxonomy" id="412755"/>
    <lineage>
        <taxon>unclassified sequences</taxon>
        <taxon>metagenomes</taxon>
        <taxon>ecological metagenomes</taxon>
    </lineage>
</organism>
<comment type="caution">
    <text evidence="1">The sequence shown here is derived from an EMBL/GenBank/DDBJ whole genome shotgun (WGS) entry which is preliminary data.</text>
</comment>
<evidence type="ECO:0008006" key="2">
    <source>
        <dbReference type="Google" id="ProtNLM"/>
    </source>
</evidence>
<gene>
    <name evidence="1" type="ORF">S03H2_39230</name>
</gene>